<evidence type="ECO:0000256" key="9">
    <source>
        <dbReference type="SAM" id="SignalP"/>
    </source>
</evidence>
<gene>
    <name evidence="10" type="ORF">IAC44_06860</name>
</gene>
<comment type="caution">
    <text evidence="10">The sequence shown here is derived from an EMBL/GenBank/DDBJ whole genome shotgun (WGS) entry which is preliminary data.</text>
</comment>
<keyword evidence="3" id="KW-0813">Transport</keyword>
<dbReference type="PANTHER" id="PTHR30026">
    <property type="entry name" value="OUTER MEMBRANE PROTEIN TOLC"/>
    <property type="match status" value="1"/>
</dbReference>
<feature type="coiled-coil region" evidence="8">
    <location>
        <begin position="348"/>
        <end position="375"/>
    </location>
</feature>
<evidence type="ECO:0000256" key="5">
    <source>
        <dbReference type="ARBA" id="ARBA00022692"/>
    </source>
</evidence>
<protein>
    <submittedName>
        <fullName evidence="10">TolC family protein</fullName>
    </submittedName>
</protein>
<evidence type="ECO:0000256" key="6">
    <source>
        <dbReference type="ARBA" id="ARBA00023136"/>
    </source>
</evidence>
<dbReference type="SUPFAM" id="SSF56954">
    <property type="entry name" value="Outer membrane efflux proteins (OEP)"/>
    <property type="match status" value="1"/>
</dbReference>
<dbReference type="Proteomes" id="UP000824161">
    <property type="component" value="Unassembled WGS sequence"/>
</dbReference>
<feature type="signal peptide" evidence="9">
    <location>
        <begin position="1"/>
        <end position="22"/>
    </location>
</feature>
<keyword evidence="4" id="KW-1134">Transmembrane beta strand</keyword>
<evidence type="ECO:0000256" key="3">
    <source>
        <dbReference type="ARBA" id="ARBA00022448"/>
    </source>
</evidence>
<evidence type="ECO:0000313" key="11">
    <source>
        <dbReference type="Proteomes" id="UP000824161"/>
    </source>
</evidence>
<dbReference type="AlphaFoldDB" id="A0A9D1KU20"/>
<keyword evidence="7" id="KW-0998">Cell outer membrane</keyword>
<dbReference type="EMBL" id="DVLY01000172">
    <property type="protein sequence ID" value="HIT98538.1"/>
    <property type="molecule type" value="Genomic_DNA"/>
</dbReference>
<evidence type="ECO:0000313" key="10">
    <source>
        <dbReference type="EMBL" id="HIT98538.1"/>
    </source>
</evidence>
<comment type="subcellular location">
    <subcellularLocation>
        <location evidence="1">Cell outer membrane</location>
    </subcellularLocation>
</comment>
<dbReference type="PANTHER" id="PTHR30026:SF20">
    <property type="entry name" value="OUTER MEMBRANE PROTEIN TOLC"/>
    <property type="match status" value="1"/>
</dbReference>
<evidence type="ECO:0000256" key="8">
    <source>
        <dbReference type="SAM" id="Coils"/>
    </source>
</evidence>
<dbReference type="InterPro" id="IPR003423">
    <property type="entry name" value="OMP_efflux"/>
</dbReference>
<dbReference type="GO" id="GO:0015562">
    <property type="term" value="F:efflux transmembrane transporter activity"/>
    <property type="evidence" value="ECO:0007669"/>
    <property type="project" value="InterPro"/>
</dbReference>
<dbReference type="GO" id="GO:0015288">
    <property type="term" value="F:porin activity"/>
    <property type="evidence" value="ECO:0007669"/>
    <property type="project" value="TreeGrafter"/>
</dbReference>
<dbReference type="GO" id="GO:0009279">
    <property type="term" value="C:cell outer membrane"/>
    <property type="evidence" value="ECO:0007669"/>
    <property type="project" value="UniProtKB-SubCell"/>
</dbReference>
<keyword evidence="6" id="KW-0472">Membrane</keyword>
<evidence type="ECO:0000256" key="7">
    <source>
        <dbReference type="ARBA" id="ARBA00023237"/>
    </source>
</evidence>
<dbReference type="Pfam" id="PF02321">
    <property type="entry name" value="OEP"/>
    <property type="match status" value="2"/>
</dbReference>
<keyword evidence="8" id="KW-0175">Coiled coil</keyword>
<dbReference type="GO" id="GO:1990281">
    <property type="term" value="C:efflux pump complex"/>
    <property type="evidence" value="ECO:0007669"/>
    <property type="project" value="TreeGrafter"/>
</dbReference>
<reference evidence="10" key="2">
    <citation type="journal article" date="2021" name="PeerJ">
        <title>Extensive microbial diversity within the chicken gut microbiome revealed by metagenomics and culture.</title>
        <authorList>
            <person name="Gilroy R."/>
            <person name="Ravi A."/>
            <person name="Getino M."/>
            <person name="Pursley I."/>
            <person name="Horton D.L."/>
            <person name="Alikhan N.F."/>
            <person name="Baker D."/>
            <person name="Gharbi K."/>
            <person name="Hall N."/>
            <person name="Watson M."/>
            <person name="Adriaenssens E.M."/>
            <person name="Foster-Nyarko E."/>
            <person name="Jarju S."/>
            <person name="Secka A."/>
            <person name="Antonio M."/>
            <person name="Oren A."/>
            <person name="Chaudhuri R.R."/>
            <person name="La Ragione R."/>
            <person name="Hildebrand F."/>
            <person name="Pallen M.J."/>
        </authorList>
    </citation>
    <scope>NUCLEOTIDE SEQUENCE</scope>
    <source>
        <strain evidence="10">1383</strain>
    </source>
</reference>
<proteinExistence type="inferred from homology"/>
<feature type="chain" id="PRO_5039204621" evidence="9">
    <location>
        <begin position="23"/>
        <end position="456"/>
    </location>
</feature>
<organism evidence="10 11">
    <name type="scientific">Candidatus Merdimorpha stercoravium</name>
    <dbReference type="NCBI Taxonomy" id="2840863"/>
    <lineage>
        <taxon>Bacteria</taxon>
        <taxon>Pseudomonadati</taxon>
        <taxon>Bacteroidota</taxon>
        <taxon>Flavobacteriia</taxon>
        <taxon>Flavobacteriales</taxon>
        <taxon>Candidatus Merdimorpha</taxon>
    </lineage>
</organism>
<keyword evidence="9" id="KW-0732">Signal</keyword>
<evidence type="ECO:0000256" key="2">
    <source>
        <dbReference type="ARBA" id="ARBA00007613"/>
    </source>
</evidence>
<dbReference type="InterPro" id="IPR051906">
    <property type="entry name" value="TolC-like"/>
</dbReference>
<dbReference type="Gene3D" id="1.20.1600.10">
    <property type="entry name" value="Outer membrane efflux proteins (OEP)"/>
    <property type="match status" value="1"/>
</dbReference>
<evidence type="ECO:0000256" key="4">
    <source>
        <dbReference type="ARBA" id="ARBA00022452"/>
    </source>
</evidence>
<keyword evidence="5" id="KW-0812">Transmembrane</keyword>
<evidence type="ECO:0000256" key="1">
    <source>
        <dbReference type="ARBA" id="ARBA00004442"/>
    </source>
</evidence>
<name>A0A9D1KU20_9FLAO</name>
<accession>A0A9D1KU20</accession>
<comment type="similarity">
    <text evidence="2">Belongs to the outer membrane factor (OMF) (TC 1.B.17) family.</text>
</comment>
<sequence length="456" mass="50995">MFLHTKKALSLLAILIPAAALWAQSSSGELPRPATMEQCVQYAIEHNISINQAQMNTELAKVDKTDAIGAFLPSAGLSSNYNFSKGFSFDANTNQRTNREQQTMSLSVSTQLNLFNGLKDLNSLRRARLEYASQRYNSEKILNDVSLNVVSAYISILAALEYQKVAQSQYELSKMQVERLETLYKAGKNSLGDLYEVQATLARDEQALVAANNQVDLAYLSLKQLLALDLTYDLQIDTLGYDQVSLSPLMSTSTVEIYRSAEANLPEMRKARNDIEVSRRSLAIARGSYLPTLSASYGWGDSFIFDYLNTSTGAPISIGEQWDNNSRHSIGVSLSIPIFNRLSTYNAVSRSKINLEVARLNLQQAQLELQQSVEKAYSDAVSSYKSYLAAVKAVESSREALRYATEKFEVEAISSFDYETAKNLLLKSQGDMLSAKYDYLFKVKLLEFYQTQEITY</sequence>
<reference evidence="10" key="1">
    <citation type="submission" date="2020-10" db="EMBL/GenBank/DDBJ databases">
        <authorList>
            <person name="Gilroy R."/>
        </authorList>
    </citation>
    <scope>NUCLEOTIDE SEQUENCE</scope>
    <source>
        <strain evidence="10">1383</strain>
    </source>
</reference>